<protein>
    <submittedName>
        <fullName evidence="1">Uncharacterized protein</fullName>
    </submittedName>
</protein>
<dbReference type="EMBL" id="GBRH01271807">
    <property type="protein sequence ID" value="JAD26088.1"/>
    <property type="molecule type" value="Transcribed_RNA"/>
</dbReference>
<evidence type="ECO:0000313" key="1">
    <source>
        <dbReference type="EMBL" id="JAD26088.1"/>
    </source>
</evidence>
<reference evidence="1" key="2">
    <citation type="journal article" date="2015" name="Data Brief">
        <title>Shoot transcriptome of the giant reed, Arundo donax.</title>
        <authorList>
            <person name="Barrero R.A."/>
            <person name="Guerrero F.D."/>
            <person name="Moolhuijzen P."/>
            <person name="Goolsby J.A."/>
            <person name="Tidwell J."/>
            <person name="Bellgard S.E."/>
            <person name="Bellgard M.I."/>
        </authorList>
    </citation>
    <scope>NUCLEOTIDE SEQUENCE</scope>
    <source>
        <tissue evidence="1">Shoot tissue taken approximately 20 cm above the soil surface</tissue>
    </source>
</reference>
<reference evidence="1" key="1">
    <citation type="submission" date="2014-09" db="EMBL/GenBank/DDBJ databases">
        <authorList>
            <person name="Magalhaes I.L.F."/>
            <person name="Oliveira U."/>
            <person name="Santos F.R."/>
            <person name="Vidigal T.H.D.A."/>
            <person name="Brescovit A.D."/>
            <person name="Santos A.J."/>
        </authorList>
    </citation>
    <scope>NUCLEOTIDE SEQUENCE</scope>
    <source>
        <tissue evidence="1">Shoot tissue taken approximately 20 cm above the soil surface</tissue>
    </source>
</reference>
<sequence length="22" mass="2520">MHKSTFVFLLIPEVAVVFGKEQ</sequence>
<proteinExistence type="predicted"/>
<organism evidence="1">
    <name type="scientific">Arundo donax</name>
    <name type="common">Giant reed</name>
    <name type="synonym">Donax arundinaceus</name>
    <dbReference type="NCBI Taxonomy" id="35708"/>
    <lineage>
        <taxon>Eukaryota</taxon>
        <taxon>Viridiplantae</taxon>
        <taxon>Streptophyta</taxon>
        <taxon>Embryophyta</taxon>
        <taxon>Tracheophyta</taxon>
        <taxon>Spermatophyta</taxon>
        <taxon>Magnoliopsida</taxon>
        <taxon>Liliopsida</taxon>
        <taxon>Poales</taxon>
        <taxon>Poaceae</taxon>
        <taxon>PACMAD clade</taxon>
        <taxon>Arundinoideae</taxon>
        <taxon>Arundineae</taxon>
        <taxon>Arundo</taxon>
    </lineage>
</organism>
<name>A0A0A8YKW8_ARUDO</name>
<accession>A0A0A8YKW8</accession>
<dbReference type="AlphaFoldDB" id="A0A0A8YKW8"/>